<evidence type="ECO:0000313" key="3">
    <source>
        <dbReference type="Proteomes" id="UP000177325"/>
    </source>
</evidence>
<reference evidence="2 3" key="1">
    <citation type="journal article" date="2016" name="Nat. Commun.">
        <title>Thousands of microbial genomes shed light on interconnected biogeochemical processes in an aquifer system.</title>
        <authorList>
            <person name="Anantharaman K."/>
            <person name="Brown C.T."/>
            <person name="Hug L.A."/>
            <person name="Sharon I."/>
            <person name="Castelle C.J."/>
            <person name="Probst A.J."/>
            <person name="Thomas B.C."/>
            <person name="Singh A."/>
            <person name="Wilkins M.J."/>
            <person name="Karaoz U."/>
            <person name="Brodie E.L."/>
            <person name="Williams K.H."/>
            <person name="Hubbard S.S."/>
            <person name="Banfield J.F."/>
        </authorList>
    </citation>
    <scope>NUCLEOTIDE SEQUENCE [LARGE SCALE GENOMIC DNA]</scope>
</reference>
<dbReference type="Gene3D" id="2.30.130.30">
    <property type="entry name" value="Hypothetical protein"/>
    <property type="match status" value="1"/>
</dbReference>
<dbReference type="InterPro" id="IPR015947">
    <property type="entry name" value="PUA-like_sf"/>
</dbReference>
<evidence type="ECO:0000313" key="2">
    <source>
        <dbReference type="EMBL" id="OGG85384.1"/>
    </source>
</evidence>
<gene>
    <name evidence="2" type="ORF">A3G90_00375</name>
</gene>
<comment type="caution">
    <text evidence="2">The sequence shown here is derived from an EMBL/GenBank/DDBJ whole genome shotgun (WGS) entry which is preliminary data.</text>
</comment>
<dbReference type="SMART" id="SM01022">
    <property type="entry name" value="ASCH"/>
    <property type="match status" value="1"/>
</dbReference>
<sequence>MNTHTLHLNSSPFNKILDGLKTIESRLNDEKRRGFSVGDQLIFINRENGAEIQSTIIALHHFPSFTNLFFNLPNEKFGGESFEVLLQEINQFYSSEDEKCWGVVGIEFKINSHSI</sequence>
<dbReference type="InterPro" id="IPR007374">
    <property type="entry name" value="ASCH_domain"/>
</dbReference>
<proteinExistence type="predicted"/>
<dbReference type="STRING" id="1798525.A3G90_00375"/>
<organism evidence="2 3">
    <name type="scientific">Candidatus Kaiserbacteria bacterium RIFCSPLOWO2_12_FULL_45_26</name>
    <dbReference type="NCBI Taxonomy" id="1798525"/>
    <lineage>
        <taxon>Bacteria</taxon>
        <taxon>Candidatus Kaiseribacteriota</taxon>
    </lineage>
</organism>
<dbReference type="SUPFAM" id="SSF88697">
    <property type="entry name" value="PUA domain-like"/>
    <property type="match status" value="1"/>
</dbReference>
<evidence type="ECO:0000259" key="1">
    <source>
        <dbReference type="SMART" id="SM01022"/>
    </source>
</evidence>
<dbReference type="EMBL" id="MFMM01000001">
    <property type="protein sequence ID" value="OGG85384.1"/>
    <property type="molecule type" value="Genomic_DNA"/>
</dbReference>
<dbReference type="AlphaFoldDB" id="A0A1F6FHQ4"/>
<dbReference type="Pfam" id="PF04266">
    <property type="entry name" value="ASCH"/>
    <property type="match status" value="1"/>
</dbReference>
<feature type="domain" description="ASCH" evidence="1">
    <location>
        <begin position="6"/>
        <end position="110"/>
    </location>
</feature>
<dbReference type="Proteomes" id="UP000177325">
    <property type="component" value="Unassembled WGS sequence"/>
</dbReference>
<name>A0A1F6FHQ4_9BACT</name>
<accession>A0A1F6FHQ4</accession>
<protein>
    <recommendedName>
        <fullName evidence="1">ASCH domain-containing protein</fullName>
    </recommendedName>
</protein>